<dbReference type="GeneID" id="66056600"/>
<protein>
    <submittedName>
        <fullName evidence="2">Uncharacterized protein</fullName>
    </submittedName>
</protein>
<evidence type="ECO:0000313" key="3">
    <source>
        <dbReference type="EMBL" id="PNW71955.1"/>
    </source>
</evidence>
<sequence>MAPAAAVAAADAPPVQAPAADPPQAAPDEDLEDTVLARSAALAEAAALQEWLDTG</sequence>
<dbReference type="Gramene" id="PNW71950">
    <property type="protein sequence ID" value="PNW71950"/>
    <property type="gene ID" value="CHLRE_16g667300v5"/>
</dbReference>
<dbReference type="KEGG" id="cre:CHLRE_16g667050v5"/>
<proteinExistence type="predicted"/>
<reference evidence="2" key="2">
    <citation type="submission" date="2017-07" db="EMBL/GenBank/DDBJ databases">
        <title>WGS assembly of Chlamydomonas reinhardtii.</title>
        <authorList>
            <consortium name="Chlamydomonas Annotation Team"/>
            <consortium name="JGI Annotation Team"/>
            <person name="Merchant S.S."/>
            <person name="Prochnik S.E."/>
            <person name="Vallon O."/>
            <person name="Harris E.H."/>
            <person name="Karpowicz S.J."/>
            <person name="Witman G.B."/>
            <person name="Terry A."/>
            <person name="Salamov A."/>
            <person name="Fritz-Laylin L.K."/>
            <person name="Marechal-Drouard L."/>
            <person name="Marshall W.F."/>
            <person name="Qu L.H."/>
            <person name="Nelson D.R."/>
            <person name="Sanderfoot A.A."/>
            <person name="Spalding M.H."/>
            <person name="Kapitonov V.V."/>
            <person name="Ren Q."/>
            <person name="Ferris P."/>
            <person name="Lindquist E."/>
            <person name="Shapiro H."/>
            <person name="Lucas S.M."/>
            <person name="Grimwood J."/>
            <person name="Schmutz J."/>
            <person name="Grigoriev I.V."/>
            <person name="Rokhsar D.S."/>
        </authorList>
    </citation>
    <scope>NUCLEOTIDE SEQUENCE</scope>
    <source>
        <strain evidence="2">CC-503 cw92 mt+</strain>
    </source>
</reference>
<feature type="region of interest" description="Disordered" evidence="1">
    <location>
        <begin position="1"/>
        <end position="31"/>
    </location>
</feature>
<feature type="compositionally biased region" description="Low complexity" evidence="1">
    <location>
        <begin position="1"/>
        <end position="19"/>
    </location>
</feature>
<evidence type="ECO:0000256" key="1">
    <source>
        <dbReference type="SAM" id="MobiDB-lite"/>
    </source>
</evidence>
<name>A0A2K3CUJ1_CHLRE</name>
<accession>A0A2K3CUJ1</accession>
<keyword evidence="4" id="KW-1185">Reference proteome</keyword>
<dbReference type="Proteomes" id="UP000006906">
    <property type="component" value="Chromosome 16"/>
</dbReference>
<dbReference type="RefSeq" id="XP_042915881.1">
    <property type="nucleotide sequence ID" value="XM_043071077.1"/>
</dbReference>
<gene>
    <name evidence="3" type="ORF">CHLRE_16g667050v5</name>
    <name evidence="2" type="ORF">CHLRE_16g667300v5</name>
</gene>
<reference evidence="2 4" key="1">
    <citation type="journal article" date="2007" name="Science">
        <title>The Chlamydomonas genome reveals the evolution of key animal and plant functions.</title>
        <authorList>
            <person name="Merchant S.S."/>
            <person name="Prochnik S.E."/>
            <person name="Vallon O."/>
            <person name="Harris E.H."/>
            <person name="Karpowicz S.J."/>
            <person name="Witman G.B."/>
            <person name="Terry A."/>
            <person name="Salamov A."/>
            <person name="Fritz-Laylin L.K."/>
            <person name="Marechal-Drouard L."/>
            <person name="Marshall W.F."/>
            <person name="Qu L.H."/>
            <person name="Nelson D.R."/>
            <person name="Sanderfoot A.A."/>
            <person name="Spalding M.H."/>
            <person name="Kapitonov V.V."/>
            <person name="Ren Q."/>
            <person name="Ferris P."/>
            <person name="Lindquist E."/>
            <person name="Shapiro H."/>
            <person name="Lucas S.M."/>
            <person name="Grimwood J."/>
            <person name="Schmutz J."/>
            <person name="Cardol P."/>
            <person name="Cerutti H."/>
            <person name="Chanfreau G."/>
            <person name="Chen C.L."/>
            <person name="Cognat V."/>
            <person name="Croft M.T."/>
            <person name="Dent R."/>
            <person name="Dutcher S."/>
            <person name="Fernandez E."/>
            <person name="Fukuzawa H."/>
            <person name="Gonzalez-Ballester D."/>
            <person name="Gonzalez-Halphen D."/>
            <person name="Hallmann A."/>
            <person name="Hanikenne M."/>
            <person name="Hippler M."/>
            <person name="Inwood W."/>
            <person name="Jabbari K."/>
            <person name="Kalanon M."/>
            <person name="Kuras R."/>
            <person name="Lefebvre P.A."/>
            <person name="Lemaire S.D."/>
            <person name="Lobanov A.V."/>
            <person name="Lohr M."/>
            <person name="Manuell A."/>
            <person name="Meier I."/>
            <person name="Mets L."/>
            <person name="Mittag M."/>
            <person name="Mittelmeier T."/>
            <person name="Moroney J.V."/>
            <person name="Moseley J."/>
            <person name="Napoli C."/>
            <person name="Nedelcu A.M."/>
            <person name="Niyogi K."/>
            <person name="Novoselov S.V."/>
            <person name="Paulsen I.T."/>
            <person name="Pazour G."/>
            <person name="Purton S."/>
            <person name="Ral J.P."/>
            <person name="Riano-Pachon D.M."/>
            <person name="Riekhof W."/>
            <person name="Rymarquis L."/>
            <person name="Schroda M."/>
            <person name="Stern D."/>
            <person name="Umen J."/>
            <person name="Willows R."/>
            <person name="Wilson N."/>
            <person name="Zimmer S.L."/>
            <person name="Allmer J."/>
            <person name="Balk J."/>
            <person name="Bisova K."/>
            <person name="Chen C.J."/>
            <person name="Elias M."/>
            <person name="Gendler K."/>
            <person name="Hauser C."/>
            <person name="Lamb M.R."/>
            <person name="Ledford H."/>
            <person name="Long J.C."/>
            <person name="Minagawa J."/>
            <person name="Page M.D."/>
            <person name="Pan J."/>
            <person name="Pootakham W."/>
            <person name="Roje S."/>
            <person name="Rose A."/>
            <person name="Stahlberg E."/>
            <person name="Terauchi A.M."/>
            <person name="Yang P."/>
            <person name="Ball S."/>
            <person name="Bowler C."/>
            <person name="Dieckmann C.L."/>
            <person name="Gladyshev V.N."/>
            <person name="Green P."/>
            <person name="Jorgensen R."/>
            <person name="Mayfield S."/>
            <person name="Mueller-Roeber B."/>
            <person name="Rajamani S."/>
            <person name="Sayre R.T."/>
            <person name="Brokstein P."/>
            <person name="Dubchak I."/>
            <person name="Goodstein D."/>
            <person name="Hornick L."/>
            <person name="Huang Y.W."/>
            <person name="Jhaveri J."/>
            <person name="Luo Y."/>
            <person name="Martinez D."/>
            <person name="Ngau W.C."/>
            <person name="Otillar B."/>
            <person name="Poliakov A."/>
            <person name="Porter A."/>
            <person name="Szajkowski L."/>
            <person name="Werner G."/>
            <person name="Zhou K."/>
            <person name="Grigoriev I.V."/>
            <person name="Rokhsar D.S."/>
            <person name="Grossman A.R."/>
        </authorList>
    </citation>
    <scope>NUCLEOTIDE SEQUENCE [LARGE SCALE GENOMIC DNA]</scope>
    <source>
        <strain evidence="4">CC-503</strain>
        <strain evidence="2">CC-503 cw92 mt+</strain>
    </source>
</reference>
<dbReference type="AlphaFoldDB" id="A0A2K3CUJ1"/>
<dbReference type="Gramene" id="PNW71955">
    <property type="protein sequence ID" value="PNW71955"/>
    <property type="gene ID" value="CHLRE_16g667050v5"/>
</dbReference>
<evidence type="ECO:0000313" key="4">
    <source>
        <dbReference type="Proteomes" id="UP000006906"/>
    </source>
</evidence>
<dbReference type="EMBL" id="CM008977">
    <property type="protein sequence ID" value="PNW71955.1"/>
    <property type="molecule type" value="Genomic_DNA"/>
</dbReference>
<evidence type="ECO:0000313" key="2">
    <source>
        <dbReference type="EMBL" id="PNW71950.1"/>
    </source>
</evidence>
<organism evidence="2 4">
    <name type="scientific">Chlamydomonas reinhardtii</name>
    <name type="common">Chlamydomonas smithii</name>
    <dbReference type="NCBI Taxonomy" id="3055"/>
    <lineage>
        <taxon>Eukaryota</taxon>
        <taxon>Viridiplantae</taxon>
        <taxon>Chlorophyta</taxon>
        <taxon>core chlorophytes</taxon>
        <taxon>Chlorophyceae</taxon>
        <taxon>CS clade</taxon>
        <taxon>Chlamydomonadales</taxon>
        <taxon>Chlamydomonadaceae</taxon>
        <taxon>Chlamydomonas</taxon>
    </lineage>
</organism>
<dbReference type="EMBL" id="CM008977">
    <property type="protein sequence ID" value="PNW71950.1"/>
    <property type="molecule type" value="Genomic_DNA"/>
</dbReference>